<dbReference type="PATRIC" id="fig|1229909.8.peg.497"/>
<dbReference type="GeneID" id="13697490"/>
<dbReference type="eggNOG" id="arCOG08733">
    <property type="taxonomic scope" value="Archaea"/>
</dbReference>
<evidence type="ECO:0000313" key="1">
    <source>
        <dbReference type="EMBL" id="AFS82281.1"/>
    </source>
</evidence>
<dbReference type="OrthoDB" id="7663at2157"/>
<gene>
    <name evidence="1" type="ORF">NSED_02355</name>
</gene>
<name>K0BD34_9ARCH</name>
<dbReference type="Proteomes" id="UP000006100">
    <property type="component" value="Chromosome"/>
</dbReference>
<accession>K0BD34</accession>
<proteinExistence type="predicted"/>
<dbReference type="EMBL" id="CP003843">
    <property type="protein sequence ID" value="AFS82281.1"/>
    <property type="molecule type" value="Genomic_DNA"/>
</dbReference>
<dbReference type="RefSeq" id="WP_014964653.1">
    <property type="nucleotide sequence ID" value="NC_018656.1"/>
</dbReference>
<dbReference type="KEGG" id="nir:NSED_02355"/>
<evidence type="ECO:0008006" key="3">
    <source>
        <dbReference type="Google" id="ProtNLM"/>
    </source>
</evidence>
<reference evidence="1 2" key="1">
    <citation type="journal article" date="2012" name="J. Bacteriol.">
        <title>Draft Genome Sequence of an Ammonia-Oxidizing Archaeon, "Candidatus Nitrosopumilus sediminis" AR2, from Svalbard in the Arctic Circle.</title>
        <authorList>
            <person name="Park S.J."/>
            <person name="Kim J.G."/>
            <person name="Jung M.Y."/>
            <person name="Kim S.J."/>
            <person name="Cha I.T."/>
            <person name="Ghai R."/>
            <person name="Martin-Cuadrado A.B."/>
            <person name="Rodriguez-Valera F."/>
            <person name="Rhee S.K."/>
        </authorList>
    </citation>
    <scope>NUCLEOTIDE SEQUENCE [LARGE SCALE GENOMIC DNA]</scope>
    <source>
        <strain evidence="1 2">AR2</strain>
    </source>
</reference>
<sequence>MKGSLLLFTAISALLFGSLAAPSAFAQFQSGGVSSDSIPDGSSWYAGEGLKQGDFFSYSMCHVDYKECTNFEMDLWIKGDKQVGSETKWLAEVAVFDGKKTIVGEMELGKIAPEPTGGSPELGLYRGAFKSSIVWLSAFATSDDSSGGKGPKKFSATSWGKIGNIGGEQVVPMKIETITVPAGTWETVQVGWKTGGVTSKVWIVDDFPFPIKAKTFTHVSEGIPPTEYEFALLDYKENVQTSPIAQYTSSADQFLAAGCDTDFEKEVSVKKPTNNFDYQIHIFYGPEDPVKGCEMQWLIKFISKYDDTEFLNQVQFDFLVVDNNLKPLRSIAQEEGRNYLYSPSGQYILDMIVNEEPGTANYVVWVYGLAREGIVPNIASDYLKIPVKIYAPDGSIPEPVKTQEIPSWIKNNAGWWADGSIDDNSFVQGIQFLIKEGIMKIPPTTQGSGGSNEIPSWIKNNAGWWADGSIDDNSFVQGIQFLIKEGIIKISS</sequence>
<protein>
    <recommendedName>
        <fullName evidence="3">Peptidase</fullName>
    </recommendedName>
</protein>
<keyword evidence="2" id="KW-1185">Reference proteome</keyword>
<dbReference type="AlphaFoldDB" id="K0BD34"/>
<dbReference type="HOGENOM" id="CLU_577001_0_0_2"/>
<evidence type="ECO:0000313" key="2">
    <source>
        <dbReference type="Proteomes" id="UP000006100"/>
    </source>
</evidence>
<organism evidence="1 2">
    <name type="scientific">Candidatus Nitrosopumilus sediminis</name>
    <dbReference type="NCBI Taxonomy" id="1229909"/>
    <lineage>
        <taxon>Archaea</taxon>
        <taxon>Nitrososphaerota</taxon>
        <taxon>Nitrososphaeria</taxon>
        <taxon>Nitrosopumilales</taxon>
        <taxon>Nitrosopumilaceae</taxon>
        <taxon>Nitrosopumilus</taxon>
    </lineage>
</organism>